<evidence type="ECO:0000313" key="2">
    <source>
        <dbReference type="Proteomes" id="UP000027195"/>
    </source>
</evidence>
<sequence length="106" mass="11627">MPSTTTTSLSLPVTPVFWPPHGLRTSIFSFPSSRGFSCLICYDTSFISTSCHIYVIALSLDPACKISMYTGVIVPHLRYIARSLLLWISSHAPSIANVRLSSYVTA</sequence>
<dbReference type="InParanoid" id="A0A067NDU7"/>
<dbReference type="Proteomes" id="UP000027195">
    <property type="component" value="Unassembled WGS sequence"/>
</dbReference>
<gene>
    <name evidence="1" type="ORF">BOTBODRAFT_61515</name>
</gene>
<dbReference type="EMBL" id="KL198016">
    <property type="protein sequence ID" value="KDQ21946.1"/>
    <property type="molecule type" value="Genomic_DNA"/>
</dbReference>
<protein>
    <submittedName>
        <fullName evidence="1">Uncharacterized protein</fullName>
    </submittedName>
</protein>
<feature type="non-terminal residue" evidence="1">
    <location>
        <position position="106"/>
    </location>
</feature>
<evidence type="ECO:0000313" key="1">
    <source>
        <dbReference type="EMBL" id="KDQ21946.1"/>
    </source>
</evidence>
<dbReference type="AlphaFoldDB" id="A0A067NDU7"/>
<reference evidence="2" key="1">
    <citation type="journal article" date="2014" name="Proc. Natl. Acad. Sci. U.S.A.">
        <title>Extensive sampling of basidiomycete genomes demonstrates inadequacy of the white-rot/brown-rot paradigm for wood decay fungi.</title>
        <authorList>
            <person name="Riley R."/>
            <person name="Salamov A.A."/>
            <person name="Brown D.W."/>
            <person name="Nagy L.G."/>
            <person name="Floudas D."/>
            <person name="Held B.W."/>
            <person name="Levasseur A."/>
            <person name="Lombard V."/>
            <person name="Morin E."/>
            <person name="Otillar R."/>
            <person name="Lindquist E.A."/>
            <person name="Sun H."/>
            <person name="LaButti K.M."/>
            <person name="Schmutz J."/>
            <person name="Jabbour D."/>
            <person name="Luo H."/>
            <person name="Baker S.E."/>
            <person name="Pisabarro A.G."/>
            <person name="Walton J.D."/>
            <person name="Blanchette R.A."/>
            <person name="Henrissat B."/>
            <person name="Martin F."/>
            <person name="Cullen D."/>
            <person name="Hibbett D.S."/>
            <person name="Grigoriev I.V."/>
        </authorList>
    </citation>
    <scope>NUCLEOTIDE SEQUENCE [LARGE SCALE GENOMIC DNA]</scope>
    <source>
        <strain evidence="2">FD-172 SS1</strain>
    </source>
</reference>
<name>A0A067NDU7_BOTB1</name>
<accession>A0A067NDU7</accession>
<organism evidence="1 2">
    <name type="scientific">Botryobasidium botryosum (strain FD-172 SS1)</name>
    <dbReference type="NCBI Taxonomy" id="930990"/>
    <lineage>
        <taxon>Eukaryota</taxon>
        <taxon>Fungi</taxon>
        <taxon>Dikarya</taxon>
        <taxon>Basidiomycota</taxon>
        <taxon>Agaricomycotina</taxon>
        <taxon>Agaricomycetes</taxon>
        <taxon>Cantharellales</taxon>
        <taxon>Botryobasidiaceae</taxon>
        <taxon>Botryobasidium</taxon>
    </lineage>
</organism>
<proteinExistence type="predicted"/>
<keyword evidence="2" id="KW-1185">Reference proteome</keyword>
<dbReference type="HOGENOM" id="CLU_2229426_0_0_1"/>